<organism evidence="1 2">
    <name type="scientific">Artemia franciscana</name>
    <name type="common">Brine shrimp</name>
    <name type="synonym">Artemia sanfranciscana</name>
    <dbReference type="NCBI Taxonomy" id="6661"/>
    <lineage>
        <taxon>Eukaryota</taxon>
        <taxon>Metazoa</taxon>
        <taxon>Ecdysozoa</taxon>
        <taxon>Arthropoda</taxon>
        <taxon>Crustacea</taxon>
        <taxon>Branchiopoda</taxon>
        <taxon>Anostraca</taxon>
        <taxon>Artemiidae</taxon>
        <taxon>Artemia</taxon>
    </lineage>
</organism>
<evidence type="ECO:0000313" key="2">
    <source>
        <dbReference type="Proteomes" id="UP001187531"/>
    </source>
</evidence>
<dbReference type="Proteomes" id="UP001187531">
    <property type="component" value="Unassembled WGS sequence"/>
</dbReference>
<reference evidence="1" key="1">
    <citation type="submission" date="2023-07" db="EMBL/GenBank/DDBJ databases">
        <title>Chromosome-level genome assembly of Artemia franciscana.</title>
        <authorList>
            <person name="Jo E."/>
        </authorList>
    </citation>
    <scope>NUCLEOTIDE SEQUENCE</scope>
    <source>
        <tissue evidence="1">Whole body</tissue>
    </source>
</reference>
<gene>
    <name evidence="1" type="ORF">QYM36_011551</name>
</gene>
<evidence type="ECO:0000313" key="1">
    <source>
        <dbReference type="EMBL" id="KAK2712887.1"/>
    </source>
</evidence>
<protein>
    <submittedName>
        <fullName evidence="1">Uncharacterized protein</fullName>
    </submittedName>
</protein>
<proteinExistence type="predicted"/>
<dbReference type="EMBL" id="JAVRJZ010000015">
    <property type="protein sequence ID" value="KAK2712887.1"/>
    <property type="molecule type" value="Genomic_DNA"/>
</dbReference>
<dbReference type="AlphaFoldDB" id="A0AA88L1F0"/>
<comment type="caution">
    <text evidence="1">The sequence shown here is derived from an EMBL/GenBank/DDBJ whole genome shotgun (WGS) entry which is preliminary data.</text>
</comment>
<accession>A0AA88L1F0</accession>
<name>A0AA88L1F0_ARTSF</name>
<keyword evidence="2" id="KW-1185">Reference proteome</keyword>
<sequence length="202" mass="21559">MPVLIGAHAKDATIAQLHEQVLIPSPSDLEVSEITMLQGTISSLKKDLSVAQAEIVIIQTDLVNAGSHNKTLENHFELNEYLISNLKKLPVTGQLSSSSATVDSQTQTSIVPLSEVSNPSQSKMNRKTVTVQIVERKPNCNDPPLAEATFSVVNTALQSAGHVAITCDCELCSNLFSDASVHKATDLMQANHAISATDATDN</sequence>